<dbReference type="InterPro" id="IPR050147">
    <property type="entry name" value="Ser/Thr_Dehydratase"/>
</dbReference>
<dbReference type="SUPFAM" id="SSF53686">
    <property type="entry name" value="Tryptophan synthase beta subunit-like PLP-dependent enzymes"/>
    <property type="match status" value="1"/>
</dbReference>
<dbReference type="Pfam" id="PF00291">
    <property type="entry name" value="PALP"/>
    <property type="match status" value="1"/>
</dbReference>
<organism evidence="6 7">
    <name type="scientific">Nocardia terrae</name>
    <dbReference type="NCBI Taxonomy" id="2675851"/>
    <lineage>
        <taxon>Bacteria</taxon>
        <taxon>Bacillati</taxon>
        <taxon>Actinomycetota</taxon>
        <taxon>Actinomycetes</taxon>
        <taxon>Mycobacteriales</taxon>
        <taxon>Nocardiaceae</taxon>
        <taxon>Nocardia</taxon>
    </lineage>
</organism>
<feature type="compositionally biased region" description="Polar residues" evidence="4">
    <location>
        <begin position="1"/>
        <end position="11"/>
    </location>
</feature>
<evidence type="ECO:0000256" key="3">
    <source>
        <dbReference type="ARBA" id="ARBA00023239"/>
    </source>
</evidence>
<dbReference type="Proteomes" id="UP000466794">
    <property type="component" value="Unassembled WGS sequence"/>
</dbReference>
<comment type="caution">
    <text evidence="6">The sequence shown here is derived from an EMBL/GenBank/DDBJ whole genome shotgun (WGS) entry which is preliminary data.</text>
</comment>
<dbReference type="AlphaFoldDB" id="A0A7K1UNS5"/>
<protein>
    <submittedName>
        <fullName evidence="6">Pyridoxal-phosphate dependent enzyme</fullName>
    </submittedName>
</protein>
<dbReference type="Gene3D" id="3.40.50.1100">
    <property type="match status" value="2"/>
</dbReference>
<evidence type="ECO:0000256" key="1">
    <source>
        <dbReference type="ARBA" id="ARBA00001933"/>
    </source>
</evidence>
<name>A0A7K1UNS5_9NOCA</name>
<feature type="domain" description="Tryptophan synthase beta chain-like PALP" evidence="5">
    <location>
        <begin position="107"/>
        <end position="389"/>
    </location>
</feature>
<reference evidence="6 7" key="1">
    <citation type="submission" date="2019-12" db="EMBL/GenBank/DDBJ databases">
        <title>Nocardia sp. nov. ET3-3 isolated from soil.</title>
        <authorList>
            <person name="Kanchanasin P."/>
            <person name="Tanasupawat S."/>
            <person name="Yuki M."/>
            <person name="Kudo T."/>
        </authorList>
    </citation>
    <scope>NUCLEOTIDE SEQUENCE [LARGE SCALE GENOMIC DNA]</scope>
    <source>
        <strain evidence="6 7">ET3-3</strain>
    </source>
</reference>
<dbReference type="GO" id="GO:0003941">
    <property type="term" value="F:L-serine ammonia-lyase activity"/>
    <property type="evidence" value="ECO:0007669"/>
    <property type="project" value="TreeGrafter"/>
</dbReference>
<evidence type="ECO:0000259" key="5">
    <source>
        <dbReference type="Pfam" id="PF00291"/>
    </source>
</evidence>
<evidence type="ECO:0000256" key="4">
    <source>
        <dbReference type="SAM" id="MobiDB-lite"/>
    </source>
</evidence>
<dbReference type="GO" id="GO:0030170">
    <property type="term" value="F:pyridoxal phosphate binding"/>
    <property type="evidence" value="ECO:0007669"/>
    <property type="project" value="InterPro"/>
</dbReference>
<evidence type="ECO:0000313" key="6">
    <source>
        <dbReference type="EMBL" id="MVU75984.1"/>
    </source>
</evidence>
<dbReference type="GO" id="GO:0006565">
    <property type="term" value="P:L-serine catabolic process"/>
    <property type="evidence" value="ECO:0007669"/>
    <property type="project" value="TreeGrafter"/>
</dbReference>
<dbReference type="EMBL" id="WRPP01000001">
    <property type="protein sequence ID" value="MVU75984.1"/>
    <property type="molecule type" value="Genomic_DNA"/>
</dbReference>
<sequence>MSRSALQTRPALSSRYARTARCRGAVGTDPSGPRISTGPSTVKRTDGANPITTSIAAERTHGESINAATGPLATACPPGRPYDQPVLTPTYRDVALANTRIRTLTRPLTVLPAHDLLPGTRLWLACEFLQHTGSFKARGAANFLAELHAAAAVPAAGISASTGRNADIGFAWAAQQFGVKATVFLALGTAAAKVERLRALGAEVRLTGATQADAEAAAREFCARTGAIDAYSHDEQPASAGAGTILLELLDTVGALDTVVLAVGAGGMFSGIAAVAHEHGIRVVGGEPQGSQALHTALAHGGVTDVDIDSIAADSLGAPRVSPAALNWARATDAHSVLVGDHDLVAARRLLWDRYRLVVEHGSATGIAVLATGAYRPAPDENVAVILCGANTDPADLSG</sequence>
<keyword evidence="7" id="KW-1185">Reference proteome</keyword>
<comment type="cofactor">
    <cofactor evidence="1">
        <name>pyridoxal 5'-phosphate</name>
        <dbReference type="ChEBI" id="CHEBI:597326"/>
    </cofactor>
</comment>
<dbReference type="GO" id="GO:0004794">
    <property type="term" value="F:threonine deaminase activity"/>
    <property type="evidence" value="ECO:0007669"/>
    <property type="project" value="TreeGrafter"/>
</dbReference>
<feature type="region of interest" description="Disordered" evidence="4">
    <location>
        <begin position="1"/>
        <end position="48"/>
    </location>
</feature>
<accession>A0A7K1UNS5</accession>
<proteinExistence type="predicted"/>
<evidence type="ECO:0000313" key="7">
    <source>
        <dbReference type="Proteomes" id="UP000466794"/>
    </source>
</evidence>
<dbReference type="PROSITE" id="PS00165">
    <property type="entry name" value="DEHYDRATASE_SER_THR"/>
    <property type="match status" value="1"/>
</dbReference>
<dbReference type="GO" id="GO:0009097">
    <property type="term" value="P:isoleucine biosynthetic process"/>
    <property type="evidence" value="ECO:0007669"/>
    <property type="project" value="TreeGrafter"/>
</dbReference>
<gene>
    <name evidence="6" type="ORF">GPX89_01850</name>
</gene>
<evidence type="ECO:0000256" key="2">
    <source>
        <dbReference type="ARBA" id="ARBA00022898"/>
    </source>
</evidence>
<dbReference type="GO" id="GO:0006567">
    <property type="term" value="P:L-threonine catabolic process"/>
    <property type="evidence" value="ECO:0007669"/>
    <property type="project" value="TreeGrafter"/>
</dbReference>
<keyword evidence="3" id="KW-0456">Lyase</keyword>
<dbReference type="PANTHER" id="PTHR48078:SF6">
    <property type="entry name" value="L-THREONINE DEHYDRATASE CATABOLIC TDCB"/>
    <property type="match status" value="1"/>
</dbReference>
<dbReference type="PANTHER" id="PTHR48078">
    <property type="entry name" value="THREONINE DEHYDRATASE, MITOCHONDRIAL-RELATED"/>
    <property type="match status" value="1"/>
</dbReference>
<keyword evidence="2" id="KW-0663">Pyridoxal phosphate</keyword>
<dbReference type="InterPro" id="IPR036052">
    <property type="entry name" value="TrpB-like_PALP_sf"/>
</dbReference>
<dbReference type="InterPro" id="IPR001926">
    <property type="entry name" value="TrpB-like_PALP"/>
</dbReference>
<dbReference type="InterPro" id="IPR000634">
    <property type="entry name" value="Ser/Thr_deHydtase_PyrdxlP-BS"/>
</dbReference>